<dbReference type="InterPro" id="IPR039426">
    <property type="entry name" value="TonB-dep_rcpt-like"/>
</dbReference>
<dbReference type="InterPro" id="IPR036942">
    <property type="entry name" value="Beta-barrel_TonB_sf"/>
</dbReference>
<dbReference type="InterPro" id="IPR023996">
    <property type="entry name" value="TonB-dep_OMP_SusC/RagA"/>
</dbReference>
<keyword evidence="8" id="KW-0732">Signal</keyword>
<dbReference type="OrthoDB" id="899266at2"/>
<evidence type="ECO:0000256" key="3">
    <source>
        <dbReference type="ARBA" id="ARBA00022452"/>
    </source>
</evidence>
<name>A0A1H3ZIX3_9BACT</name>
<comment type="similarity">
    <text evidence="7">Belongs to the TonB-dependent receptor family.</text>
</comment>
<dbReference type="Gene3D" id="2.170.130.10">
    <property type="entry name" value="TonB-dependent receptor, plug domain"/>
    <property type="match status" value="1"/>
</dbReference>
<sequence length="1027" mass="113720">MLLKPKIYPPKLGPGSFHRLCVLSVFLSLLFFSPAKAFQGQAPPARKIQGKVVSPTGEALPNVTVNVDKPVFVATTDAKGEFTINVTEGAFVTFSSVGFAPQTIKISGQQFINIVLQTQTADLNQVVVVGYNTQSKRKLTSAVVTVSGEDLNKRVATNPSTLLQGQLPGLQVVQNSGEPGNESVQLRIRGIGTFSGAGNEPLVIVDGLPGSLGILNPNDIESISVLKDAASAAIYGSRGANGVIVVKTKKGKGGGFNLSYNYNIGFQSATALPDLVTNSAQFMELSNEARLNSGLQPLYTQSQIDLYKNATDRIKYPNHNWLNDVFRTSTVQNHYLNINGGREGTTYSLGVGLSNQNGVMIGFEEKKYTLNFGLSSRVHKRVTLGTNIQMRYSDRKAPENGSTDMFLSTLAQSPLYPPRSADGRWIKRAYPNELGNKNTVAIVGEDVRIRYKDYYAQGNLSLDVDIVDGLKWENRAGINYDAYQFNDFRPLVQTYFYSDMSSAGALDVGTPGLNVGRSDSLYTVYYSQLTYKKQLGDHNISALAGYQQEHNGSGRLNASRTQFPTNLLRELDAGPANGQTNNGTSAEWAIRSYYGTANYDYMDKYLLGASVRYDGTSRLPGNTRWGLFYSFSGGWRISKESFLEHASWLNDLKLRGSWGQLGNQNIGTYPYQSTLENRSYAFGSSPAPGFAATTLTDPSLQWETTRVFDLGFDFSILDNRLTLNGDWFNKYTFDILRTSQVPLWLGLNAPTINDGALRNKGFELSALYRDVIGTDFSWSIGANIQHYTNKLEKYGKTEIIGNSIRQEGKPLDEFYLYTWDGIFQNQQEIDQSPVQPVTPTPGDLKFKDLNGDKKIDDKDRTYVSGRYPAYQYAINLSAGYKGFDFSAQLFGSQGQKIYVNGWGIEPFRQGSVPTTDWLQRWTPEHPSNTMPKIYVADSYPAVQNYASTYFLKDASFLRLKNIQLGYTFPASLAKQVGMKMARIYFTADNVFTASKFPGLDPERTSASGTYLSYPQNRTFTFGASVQF</sequence>
<keyword evidence="3 7" id="KW-1134">Transmembrane beta strand</keyword>
<dbReference type="NCBIfam" id="TIGR04056">
    <property type="entry name" value="OMP_RagA_SusC"/>
    <property type="match status" value="1"/>
</dbReference>
<dbReference type="Gene3D" id="2.40.170.20">
    <property type="entry name" value="TonB-dependent receptor, beta-barrel domain"/>
    <property type="match status" value="1"/>
</dbReference>
<evidence type="ECO:0000256" key="8">
    <source>
        <dbReference type="SAM" id="SignalP"/>
    </source>
</evidence>
<dbReference type="STRING" id="408074.SAMN05660909_01249"/>
<dbReference type="InterPro" id="IPR008969">
    <property type="entry name" value="CarboxyPept-like_regulatory"/>
</dbReference>
<keyword evidence="2 7" id="KW-0813">Transport</keyword>
<dbReference type="Pfam" id="PF13715">
    <property type="entry name" value="CarbopepD_reg_2"/>
    <property type="match status" value="1"/>
</dbReference>
<evidence type="ECO:0000256" key="6">
    <source>
        <dbReference type="ARBA" id="ARBA00023237"/>
    </source>
</evidence>
<dbReference type="Pfam" id="PF07715">
    <property type="entry name" value="Plug"/>
    <property type="match status" value="1"/>
</dbReference>
<organism evidence="10 11">
    <name type="scientific">Chitinophaga terrae</name>
    <name type="common">ex Kim and Jung 2007</name>
    <dbReference type="NCBI Taxonomy" id="408074"/>
    <lineage>
        <taxon>Bacteria</taxon>
        <taxon>Pseudomonadati</taxon>
        <taxon>Bacteroidota</taxon>
        <taxon>Chitinophagia</taxon>
        <taxon>Chitinophagales</taxon>
        <taxon>Chitinophagaceae</taxon>
        <taxon>Chitinophaga</taxon>
    </lineage>
</organism>
<evidence type="ECO:0000256" key="2">
    <source>
        <dbReference type="ARBA" id="ARBA00022448"/>
    </source>
</evidence>
<feature type="signal peptide" evidence="8">
    <location>
        <begin position="1"/>
        <end position="37"/>
    </location>
</feature>
<dbReference type="FunFam" id="2.170.130.10:FF:000003">
    <property type="entry name" value="SusC/RagA family TonB-linked outer membrane protein"/>
    <property type="match status" value="1"/>
</dbReference>
<keyword evidence="6 7" id="KW-0998">Cell outer membrane</keyword>
<dbReference type="SUPFAM" id="SSF49464">
    <property type="entry name" value="Carboxypeptidase regulatory domain-like"/>
    <property type="match status" value="1"/>
</dbReference>
<dbReference type="InterPro" id="IPR037066">
    <property type="entry name" value="Plug_dom_sf"/>
</dbReference>
<comment type="subcellular location">
    <subcellularLocation>
        <location evidence="1 7">Cell outer membrane</location>
        <topology evidence="1 7">Multi-pass membrane protein</topology>
    </subcellularLocation>
</comment>
<gene>
    <name evidence="10" type="ORF">SAMN05660909_01249</name>
</gene>
<keyword evidence="4 7" id="KW-0812">Transmembrane</keyword>
<evidence type="ECO:0000256" key="1">
    <source>
        <dbReference type="ARBA" id="ARBA00004571"/>
    </source>
</evidence>
<dbReference type="InterPro" id="IPR012910">
    <property type="entry name" value="Plug_dom"/>
</dbReference>
<dbReference type="NCBIfam" id="TIGR04057">
    <property type="entry name" value="SusC_RagA_signa"/>
    <property type="match status" value="1"/>
</dbReference>
<evidence type="ECO:0000313" key="10">
    <source>
        <dbReference type="EMBL" id="SEA23650.1"/>
    </source>
</evidence>
<dbReference type="RefSeq" id="WP_089759749.1">
    <property type="nucleotide sequence ID" value="NZ_BKAT01000005.1"/>
</dbReference>
<dbReference type="PROSITE" id="PS52016">
    <property type="entry name" value="TONB_DEPENDENT_REC_3"/>
    <property type="match status" value="1"/>
</dbReference>
<protein>
    <submittedName>
        <fullName evidence="10">TonB-linked outer membrane protein, SusC/RagA family</fullName>
    </submittedName>
</protein>
<dbReference type="Proteomes" id="UP000199656">
    <property type="component" value="Unassembled WGS sequence"/>
</dbReference>
<evidence type="ECO:0000313" key="11">
    <source>
        <dbReference type="Proteomes" id="UP000199656"/>
    </source>
</evidence>
<evidence type="ECO:0000256" key="5">
    <source>
        <dbReference type="ARBA" id="ARBA00023136"/>
    </source>
</evidence>
<keyword evidence="5 7" id="KW-0472">Membrane</keyword>
<proteinExistence type="inferred from homology"/>
<feature type="chain" id="PRO_5011702380" evidence="8">
    <location>
        <begin position="38"/>
        <end position="1027"/>
    </location>
</feature>
<dbReference type="InterPro" id="IPR023997">
    <property type="entry name" value="TonB-dep_OMP_SusC/RagA_CS"/>
</dbReference>
<evidence type="ECO:0000256" key="7">
    <source>
        <dbReference type="PROSITE-ProRule" id="PRU01360"/>
    </source>
</evidence>
<feature type="domain" description="TonB-dependent receptor plug" evidence="9">
    <location>
        <begin position="136"/>
        <end position="243"/>
    </location>
</feature>
<keyword evidence="11" id="KW-1185">Reference proteome</keyword>
<evidence type="ECO:0000256" key="4">
    <source>
        <dbReference type="ARBA" id="ARBA00022692"/>
    </source>
</evidence>
<evidence type="ECO:0000259" key="9">
    <source>
        <dbReference type="Pfam" id="PF07715"/>
    </source>
</evidence>
<dbReference type="Gene3D" id="2.60.40.1120">
    <property type="entry name" value="Carboxypeptidase-like, regulatory domain"/>
    <property type="match status" value="1"/>
</dbReference>
<dbReference type="SUPFAM" id="SSF56935">
    <property type="entry name" value="Porins"/>
    <property type="match status" value="1"/>
</dbReference>
<dbReference type="EMBL" id="FNRL01000004">
    <property type="protein sequence ID" value="SEA23650.1"/>
    <property type="molecule type" value="Genomic_DNA"/>
</dbReference>
<reference evidence="11" key="1">
    <citation type="submission" date="2016-10" db="EMBL/GenBank/DDBJ databases">
        <authorList>
            <person name="Varghese N."/>
            <person name="Submissions S."/>
        </authorList>
    </citation>
    <scope>NUCLEOTIDE SEQUENCE [LARGE SCALE GENOMIC DNA]</scope>
    <source>
        <strain evidence="11">DSM 23920</strain>
    </source>
</reference>
<accession>A0A1H3ZIX3</accession>
<dbReference type="GO" id="GO:0009279">
    <property type="term" value="C:cell outer membrane"/>
    <property type="evidence" value="ECO:0007669"/>
    <property type="project" value="UniProtKB-SubCell"/>
</dbReference>
<dbReference type="AlphaFoldDB" id="A0A1H3ZIX3"/>